<dbReference type="EMBL" id="OX596088">
    <property type="protein sequence ID" value="CAN0513826.1"/>
    <property type="molecule type" value="Genomic_DNA"/>
</dbReference>
<evidence type="ECO:0000313" key="2">
    <source>
        <dbReference type="Proteomes" id="UP001162501"/>
    </source>
</evidence>
<accession>A0AC59ZUK6</accession>
<name>A0AC59ZUK6_RANTA</name>
<protein>
    <submittedName>
        <fullName evidence="1">Uncharacterized protein</fullName>
    </submittedName>
</protein>
<reference evidence="1" key="1">
    <citation type="submission" date="2023-05" db="EMBL/GenBank/DDBJ databases">
        <authorList>
            <consortium name="ELIXIR-Norway"/>
        </authorList>
    </citation>
    <scope>NUCLEOTIDE SEQUENCE</scope>
</reference>
<dbReference type="Proteomes" id="UP001162501">
    <property type="component" value="Chromosome 4"/>
</dbReference>
<proteinExistence type="predicted"/>
<sequence>MAPHIALRDFSKEFSRDCSEAEEFPLCSTPLSTNRARPLLVLRKCLPTQPCTNLHISFLVTQLEPSEEVLSGLRKIQQLVQDGALSALKRFPDTVSSQLSNGQSHDDENQTKQAGRRKKLS</sequence>
<gene>
    <name evidence="1" type="ORF">MRATA1EN22A_LOCUS23289</name>
</gene>
<evidence type="ECO:0000313" key="1">
    <source>
        <dbReference type="EMBL" id="CAN0513826.1"/>
    </source>
</evidence>
<organism evidence="1 2">
    <name type="scientific">Rangifer tarandus platyrhynchus</name>
    <name type="common">Svalbard reindeer</name>
    <dbReference type="NCBI Taxonomy" id="3082113"/>
    <lineage>
        <taxon>Eukaryota</taxon>
        <taxon>Metazoa</taxon>
        <taxon>Chordata</taxon>
        <taxon>Craniata</taxon>
        <taxon>Vertebrata</taxon>
        <taxon>Euteleostomi</taxon>
        <taxon>Mammalia</taxon>
        <taxon>Eutheria</taxon>
        <taxon>Laurasiatheria</taxon>
        <taxon>Artiodactyla</taxon>
        <taxon>Ruminantia</taxon>
        <taxon>Pecora</taxon>
        <taxon>Cervidae</taxon>
        <taxon>Odocoileinae</taxon>
        <taxon>Rangifer</taxon>
    </lineage>
</organism>
<reference evidence="1" key="2">
    <citation type="submission" date="2025-03" db="EMBL/GenBank/DDBJ databases">
        <authorList>
            <consortium name="ELIXIR-Norway"/>
            <consortium name="Elixir Norway"/>
        </authorList>
    </citation>
    <scope>NUCLEOTIDE SEQUENCE</scope>
</reference>